<feature type="compositionally biased region" description="Basic residues" evidence="1">
    <location>
        <begin position="127"/>
        <end position="137"/>
    </location>
</feature>
<protein>
    <submittedName>
        <fullName evidence="2">Uncharacterized protein</fullName>
    </submittedName>
</protein>
<proteinExistence type="predicted"/>
<reference evidence="2" key="2">
    <citation type="submission" date="2023-05" db="EMBL/GenBank/DDBJ databases">
        <authorList>
            <person name="Schelkunov M.I."/>
        </authorList>
    </citation>
    <scope>NUCLEOTIDE SEQUENCE</scope>
    <source>
        <strain evidence="2">Hsosn_3</strain>
        <tissue evidence="2">Leaf</tissue>
    </source>
</reference>
<reference evidence="2" key="1">
    <citation type="submission" date="2023-02" db="EMBL/GenBank/DDBJ databases">
        <title>Genome of toxic invasive species Heracleum sosnowskyi carries increased number of genes despite the absence of recent whole-genome duplications.</title>
        <authorList>
            <person name="Schelkunov M."/>
            <person name="Shtratnikova V."/>
            <person name="Makarenko M."/>
            <person name="Klepikova A."/>
            <person name="Omelchenko D."/>
            <person name="Novikova G."/>
            <person name="Obukhova E."/>
            <person name="Bogdanov V."/>
            <person name="Penin A."/>
            <person name="Logacheva M."/>
        </authorList>
    </citation>
    <scope>NUCLEOTIDE SEQUENCE</scope>
    <source>
        <strain evidence="2">Hsosn_3</strain>
        <tissue evidence="2">Leaf</tissue>
    </source>
</reference>
<accession>A0AAD8IVP9</accession>
<dbReference type="AlphaFoldDB" id="A0AAD8IVP9"/>
<dbReference type="EMBL" id="JAUIZM010000003">
    <property type="protein sequence ID" value="KAK1391691.1"/>
    <property type="molecule type" value="Genomic_DNA"/>
</dbReference>
<evidence type="ECO:0000313" key="3">
    <source>
        <dbReference type="Proteomes" id="UP001237642"/>
    </source>
</evidence>
<evidence type="ECO:0000313" key="2">
    <source>
        <dbReference type="EMBL" id="KAK1391691.1"/>
    </source>
</evidence>
<dbReference type="PANTHER" id="PTHR47481:SF43">
    <property type="entry name" value="RETROTRANSPOSON COPIA-LIKE N-TERMINAL DOMAIN-CONTAINING PROTEIN"/>
    <property type="match status" value="1"/>
</dbReference>
<feature type="compositionally biased region" description="Low complexity" evidence="1">
    <location>
        <begin position="113"/>
        <end position="125"/>
    </location>
</feature>
<name>A0AAD8IVP9_9APIA</name>
<dbReference type="Proteomes" id="UP001237642">
    <property type="component" value="Unassembled WGS sequence"/>
</dbReference>
<dbReference type="PANTHER" id="PTHR47481">
    <property type="match status" value="1"/>
</dbReference>
<feature type="compositionally biased region" description="Polar residues" evidence="1">
    <location>
        <begin position="77"/>
        <end position="106"/>
    </location>
</feature>
<evidence type="ECO:0000256" key="1">
    <source>
        <dbReference type="SAM" id="MobiDB-lite"/>
    </source>
</evidence>
<keyword evidence="3" id="KW-1185">Reference proteome</keyword>
<comment type="caution">
    <text evidence="2">The sequence shown here is derived from an EMBL/GenBank/DDBJ whole genome shotgun (WGS) entry which is preliminary data.</text>
</comment>
<feature type="region of interest" description="Disordered" evidence="1">
    <location>
        <begin position="77"/>
        <end position="141"/>
    </location>
</feature>
<gene>
    <name evidence="2" type="ORF">POM88_010747</name>
</gene>
<organism evidence="2 3">
    <name type="scientific">Heracleum sosnowskyi</name>
    <dbReference type="NCBI Taxonomy" id="360622"/>
    <lineage>
        <taxon>Eukaryota</taxon>
        <taxon>Viridiplantae</taxon>
        <taxon>Streptophyta</taxon>
        <taxon>Embryophyta</taxon>
        <taxon>Tracheophyta</taxon>
        <taxon>Spermatophyta</taxon>
        <taxon>Magnoliopsida</taxon>
        <taxon>eudicotyledons</taxon>
        <taxon>Gunneridae</taxon>
        <taxon>Pentapetalae</taxon>
        <taxon>asterids</taxon>
        <taxon>campanulids</taxon>
        <taxon>Apiales</taxon>
        <taxon>Apiaceae</taxon>
        <taxon>Apioideae</taxon>
        <taxon>apioid superclade</taxon>
        <taxon>Tordylieae</taxon>
        <taxon>Tordyliinae</taxon>
        <taxon>Heracleum</taxon>
    </lineage>
</organism>
<sequence length="227" mass="25850">MRIRNENDGKADDLKIYIYKGLRSEFKDIITTLSARPEAVSFVELHSLLLSHEFIHEKTINSSTIPEAHMSTRFRPTSEYQHSQPQPQNFGTGAQYGASQTQSYGTPFTRPPYYGNNNYNFNIRGNRGGRNRGRGRNRYSTSNTNTRCQICNGFNHTALNCSQRGVLSSTPMAHYTNVRPNSTSSIPVQKLLHQLHLIPVHLHNLTSQNLHHLILYQPQPLLTLPHL</sequence>